<feature type="transmembrane region" description="Helical" evidence="2">
    <location>
        <begin position="238"/>
        <end position="260"/>
    </location>
</feature>
<dbReference type="Gene3D" id="3.90.550.10">
    <property type="entry name" value="Spore Coat Polysaccharide Biosynthesis Protein SpsA, Chain A"/>
    <property type="match status" value="1"/>
</dbReference>
<protein>
    <submittedName>
        <fullName evidence="4">Glycosyltransferase family 2 protein</fullName>
    </submittedName>
</protein>
<evidence type="ECO:0000256" key="2">
    <source>
        <dbReference type="SAM" id="Phobius"/>
    </source>
</evidence>
<keyword evidence="5" id="KW-1185">Reference proteome</keyword>
<organism evidence="4 5">
    <name type="scientific">Saccharopolyspora ipomoeae</name>
    <dbReference type="NCBI Taxonomy" id="3042027"/>
    <lineage>
        <taxon>Bacteria</taxon>
        <taxon>Bacillati</taxon>
        <taxon>Actinomycetota</taxon>
        <taxon>Actinomycetes</taxon>
        <taxon>Pseudonocardiales</taxon>
        <taxon>Pseudonocardiaceae</taxon>
        <taxon>Saccharopolyspora</taxon>
    </lineage>
</organism>
<accession>A0ABT6PPT4</accession>
<keyword evidence="2" id="KW-1133">Transmembrane helix</keyword>
<evidence type="ECO:0000259" key="3">
    <source>
        <dbReference type="Pfam" id="PF00535"/>
    </source>
</evidence>
<dbReference type="PANTHER" id="PTHR48090:SF7">
    <property type="entry name" value="RFBJ PROTEIN"/>
    <property type="match status" value="1"/>
</dbReference>
<gene>
    <name evidence="4" type="ORF">QFW96_15385</name>
</gene>
<reference evidence="4 5" key="1">
    <citation type="submission" date="2023-04" db="EMBL/GenBank/DDBJ databases">
        <title>Draft genome sequence of Saccharopolyspora sp. TS4A08 isolated from sweet potato rhizospheric soil.</title>
        <authorList>
            <person name="Suksaard P."/>
            <person name="Duangmal K."/>
        </authorList>
    </citation>
    <scope>NUCLEOTIDE SEQUENCE [LARGE SCALE GENOMIC DNA]</scope>
    <source>
        <strain evidence="4 5">TS4A08</strain>
    </source>
</reference>
<dbReference type="CDD" id="cd04179">
    <property type="entry name" value="DPM_DPG-synthase_like"/>
    <property type="match status" value="1"/>
</dbReference>
<feature type="transmembrane region" description="Helical" evidence="2">
    <location>
        <begin position="272"/>
        <end position="295"/>
    </location>
</feature>
<evidence type="ECO:0000313" key="4">
    <source>
        <dbReference type="EMBL" id="MDI2030012.1"/>
    </source>
</evidence>
<keyword evidence="2" id="KW-0472">Membrane</keyword>
<dbReference type="Pfam" id="PF00535">
    <property type="entry name" value="Glycos_transf_2"/>
    <property type="match status" value="1"/>
</dbReference>
<dbReference type="EMBL" id="JASAOF010000008">
    <property type="protein sequence ID" value="MDI2030012.1"/>
    <property type="molecule type" value="Genomic_DNA"/>
</dbReference>
<keyword evidence="2" id="KW-0812">Transmembrane</keyword>
<dbReference type="Proteomes" id="UP001237595">
    <property type="component" value="Unassembled WGS sequence"/>
</dbReference>
<name>A0ABT6PPT4_9PSEU</name>
<comment type="caution">
    <text evidence="4">The sequence shown here is derived from an EMBL/GenBank/DDBJ whole genome shotgun (WGS) entry which is preliminary data.</text>
</comment>
<feature type="domain" description="Glycosyltransferase 2-like" evidence="3">
    <location>
        <begin position="22"/>
        <end position="141"/>
    </location>
</feature>
<proteinExistence type="inferred from homology"/>
<dbReference type="RefSeq" id="WP_281456328.1">
    <property type="nucleotide sequence ID" value="NZ_JASAOF010000008.1"/>
</dbReference>
<sequence length="334" mass="36804">MFSSTTELRPLPEPGGPRIAAIVPCHNEALSVTSVVRDLRKAVPGMTVYVYDNNCTDGTAEMAERAGAIVRRERLKGKGNVVRRAFADVDADVYLLIDGDDTYDASRAGELVDALLEGPYDQVIGTRTGTAYRRGHAAGNRMFNLLVGSLFGMPVRDMLSGYRVLSRRFVKSFPAASREFEIETELTVHAMNLRVPQVEVPVGFKERPEGSESKLRTVHDGSRILWLIGELTRHERPMLYFGLISLVLAAVGLLLGFPVIAEFAETGVVPRLPTAILASSLMILALLMLVSGLVLDGLRRSRREATRLAYLALPALDDDGDESDEHRHHRVRAR</sequence>
<dbReference type="InterPro" id="IPR050256">
    <property type="entry name" value="Glycosyltransferase_2"/>
</dbReference>
<dbReference type="InterPro" id="IPR001173">
    <property type="entry name" value="Glyco_trans_2-like"/>
</dbReference>
<evidence type="ECO:0000313" key="5">
    <source>
        <dbReference type="Proteomes" id="UP001237595"/>
    </source>
</evidence>
<evidence type="ECO:0000256" key="1">
    <source>
        <dbReference type="ARBA" id="ARBA00006739"/>
    </source>
</evidence>
<dbReference type="InterPro" id="IPR029044">
    <property type="entry name" value="Nucleotide-diphossugar_trans"/>
</dbReference>
<dbReference type="SUPFAM" id="SSF53448">
    <property type="entry name" value="Nucleotide-diphospho-sugar transferases"/>
    <property type="match status" value="1"/>
</dbReference>
<dbReference type="PANTHER" id="PTHR48090">
    <property type="entry name" value="UNDECAPRENYL-PHOSPHATE 4-DEOXY-4-FORMAMIDO-L-ARABINOSE TRANSFERASE-RELATED"/>
    <property type="match status" value="1"/>
</dbReference>
<comment type="similarity">
    <text evidence="1">Belongs to the glycosyltransferase 2 family.</text>
</comment>